<sequence>MMLLASYMQDRMMQAANIKYDIIGMAETRWHGSPHFVYETGAELSLGAAKGKIRPFSSPMHYHQATTRAKHIIANGGCRRTDNESDPNSRTGID</sequence>
<dbReference type="AlphaFoldDB" id="A0AAN8GDC4"/>
<proteinExistence type="predicted"/>
<comment type="caution">
    <text evidence="2">The sequence shown here is derived from an EMBL/GenBank/DDBJ whole genome shotgun (WGS) entry which is preliminary data.</text>
</comment>
<accession>A0AAN8GDC4</accession>
<evidence type="ECO:0000256" key="1">
    <source>
        <dbReference type="SAM" id="MobiDB-lite"/>
    </source>
</evidence>
<reference evidence="2 3" key="1">
    <citation type="submission" date="2019-10" db="EMBL/GenBank/DDBJ databases">
        <title>Assembly and Annotation for the nematode Trichostrongylus colubriformis.</title>
        <authorList>
            <person name="Martin J."/>
        </authorList>
    </citation>
    <scope>NUCLEOTIDE SEQUENCE [LARGE SCALE GENOMIC DNA]</scope>
    <source>
        <strain evidence="2">G859</strain>
        <tissue evidence="2">Whole worm</tissue>
    </source>
</reference>
<evidence type="ECO:0000313" key="2">
    <source>
        <dbReference type="EMBL" id="KAK5983228.1"/>
    </source>
</evidence>
<evidence type="ECO:0000313" key="3">
    <source>
        <dbReference type="Proteomes" id="UP001331761"/>
    </source>
</evidence>
<dbReference type="Proteomes" id="UP001331761">
    <property type="component" value="Unassembled WGS sequence"/>
</dbReference>
<name>A0AAN8GDC4_TRICO</name>
<protein>
    <submittedName>
        <fullName evidence="2">Uncharacterized protein</fullName>
    </submittedName>
</protein>
<organism evidence="2 3">
    <name type="scientific">Trichostrongylus colubriformis</name>
    <name type="common">Black scour worm</name>
    <dbReference type="NCBI Taxonomy" id="6319"/>
    <lineage>
        <taxon>Eukaryota</taxon>
        <taxon>Metazoa</taxon>
        <taxon>Ecdysozoa</taxon>
        <taxon>Nematoda</taxon>
        <taxon>Chromadorea</taxon>
        <taxon>Rhabditida</taxon>
        <taxon>Rhabditina</taxon>
        <taxon>Rhabditomorpha</taxon>
        <taxon>Strongyloidea</taxon>
        <taxon>Trichostrongylidae</taxon>
        <taxon>Trichostrongylus</taxon>
    </lineage>
</organism>
<feature type="region of interest" description="Disordered" evidence="1">
    <location>
        <begin position="75"/>
        <end position="94"/>
    </location>
</feature>
<keyword evidence="3" id="KW-1185">Reference proteome</keyword>
<gene>
    <name evidence="2" type="ORF">GCK32_014125</name>
</gene>
<dbReference type="EMBL" id="WIXE01004227">
    <property type="protein sequence ID" value="KAK5983228.1"/>
    <property type="molecule type" value="Genomic_DNA"/>
</dbReference>